<dbReference type="InterPro" id="IPR015890">
    <property type="entry name" value="Chorismate_C"/>
</dbReference>
<protein>
    <recommendedName>
        <fullName evidence="1">aminodeoxychorismate synthase</fullName>
        <ecNumber evidence="1">2.6.1.85</ecNumber>
    </recommendedName>
</protein>
<reference evidence="5 6" key="1">
    <citation type="submission" date="2023-08" db="EMBL/GenBank/DDBJ databases">
        <title>Alcaligenaceae gen. nov., a novel taxon isolated from the sludge of Yixing Pesticide Factory.</title>
        <authorList>
            <person name="Ruan L."/>
        </authorList>
    </citation>
    <scope>NUCLEOTIDE SEQUENCE [LARGE SCALE GENOMIC DNA]</scope>
    <source>
        <strain evidence="5 6">LG-2</strain>
    </source>
</reference>
<dbReference type="GO" id="GO:0046820">
    <property type="term" value="F:4-amino-4-deoxychorismate synthase activity"/>
    <property type="evidence" value="ECO:0007669"/>
    <property type="project" value="UniProtKB-EC"/>
</dbReference>
<evidence type="ECO:0000256" key="2">
    <source>
        <dbReference type="ARBA" id="ARBA00022679"/>
    </source>
</evidence>
<dbReference type="PANTHER" id="PTHR11236">
    <property type="entry name" value="AMINOBENZOATE/ANTHRANILATE SYNTHASE"/>
    <property type="match status" value="1"/>
</dbReference>
<keyword evidence="2 5" id="KW-0808">Transferase</keyword>
<dbReference type="RefSeq" id="WP_347287704.1">
    <property type="nucleotide sequence ID" value="NZ_JAUZQE010000059.1"/>
</dbReference>
<dbReference type="PRINTS" id="PR00095">
    <property type="entry name" value="ANTSNTHASEI"/>
</dbReference>
<evidence type="ECO:0000313" key="6">
    <source>
        <dbReference type="Proteomes" id="UP001232156"/>
    </source>
</evidence>
<dbReference type="Proteomes" id="UP001232156">
    <property type="component" value="Unassembled WGS sequence"/>
</dbReference>
<proteinExistence type="predicted"/>
<evidence type="ECO:0000259" key="3">
    <source>
        <dbReference type="Pfam" id="PF00425"/>
    </source>
</evidence>
<dbReference type="InterPro" id="IPR005801">
    <property type="entry name" value="ADC_synthase"/>
</dbReference>
<evidence type="ECO:0000256" key="1">
    <source>
        <dbReference type="ARBA" id="ARBA00013139"/>
    </source>
</evidence>
<comment type="caution">
    <text evidence="5">The sequence shown here is derived from an EMBL/GenBank/DDBJ whole genome shotgun (WGS) entry which is preliminary data.</text>
</comment>
<feature type="domain" description="Anthranilate synthase component I N-terminal" evidence="4">
    <location>
        <begin position="25"/>
        <end position="153"/>
    </location>
</feature>
<dbReference type="NCBIfam" id="TIGR00553">
    <property type="entry name" value="pabB"/>
    <property type="match status" value="1"/>
</dbReference>
<dbReference type="SUPFAM" id="SSF56322">
    <property type="entry name" value="ADC synthase"/>
    <property type="match status" value="1"/>
</dbReference>
<organism evidence="5 6">
    <name type="scientific">Yanghanlia caeni</name>
    <dbReference type="NCBI Taxonomy" id="3064283"/>
    <lineage>
        <taxon>Bacteria</taxon>
        <taxon>Pseudomonadati</taxon>
        <taxon>Pseudomonadota</taxon>
        <taxon>Betaproteobacteria</taxon>
        <taxon>Burkholderiales</taxon>
        <taxon>Alcaligenaceae</taxon>
        <taxon>Yanghanlia</taxon>
    </lineage>
</organism>
<name>A0ABU1D9N1_9BURK</name>
<dbReference type="InterPro" id="IPR019999">
    <property type="entry name" value="Anth_synth_I-like"/>
</dbReference>
<keyword evidence="5" id="KW-0032">Aminotransferase</keyword>
<evidence type="ECO:0000259" key="4">
    <source>
        <dbReference type="Pfam" id="PF04715"/>
    </source>
</evidence>
<evidence type="ECO:0000313" key="5">
    <source>
        <dbReference type="EMBL" id="MDR4127164.1"/>
    </source>
</evidence>
<dbReference type="InterPro" id="IPR006805">
    <property type="entry name" value="Anth_synth_I_N"/>
</dbReference>
<dbReference type="EC" id="2.6.1.85" evidence="1"/>
<dbReference type="Pfam" id="PF00425">
    <property type="entry name" value="Chorismate_bind"/>
    <property type="match status" value="1"/>
</dbReference>
<dbReference type="Gene3D" id="3.60.120.10">
    <property type="entry name" value="Anthranilate synthase"/>
    <property type="match status" value="1"/>
</dbReference>
<dbReference type="InterPro" id="IPR005802">
    <property type="entry name" value="ADC_synth_comp_1"/>
</dbReference>
<accession>A0ABU1D9N1</accession>
<keyword evidence="6" id="KW-1185">Reference proteome</keyword>
<dbReference type="PANTHER" id="PTHR11236:SF50">
    <property type="entry name" value="AMINODEOXYCHORISMATE SYNTHASE COMPONENT 1"/>
    <property type="match status" value="1"/>
</dbReference>
<feature type="domain" description="Chorismate-utilising enzyme C-terminal" evidence="3">
    <location>
        <begin position="221"/>
        <end position="474"/>
    </location>
</feature>
<sequence length="485" mass="53404">MATQRHRQAGVGDPCTVVALPYHADPAHYFRHVCGEPGAVLLDSGRPTAARGRYDIVSAWPVETLEPAAGESGASFLGRLRRSVQALGPARLEGQHDLPFVGGLIGYLAYDFGRRLEDRLSASPPSGDATGTADARFGVYDWALISDHTLHTTLVLFHPRCPESKRRRIVATLNRATPPPVRHLPPVEHPQPVGHIEPSAPERTARHFQLTSPFAPDMPRAAYRQAIARVHQYIQAGDCYQVNFAQRFQAGYRGDPWAAYVALRAACPTPFAGYVSLGGDDAILSLSPERFLRLNDRQIEARPIKGTRPRGATLQADEREARTLQESTKDRAENLMIVDLLRNDIGRVARIGTVRVPELFSLESYPNVHHLVSSVTAELAQGLDAFDLLAASFPGGSITGAPKLRAMQIIDELEHHARSVYCGSLLYIDVRGQMDSSIMIRSLLARDGRIHCWGGGGIVMDSHWESEYQESLDKVKVLMRTLEAL</sequence>
<dbReference type="EMBL" id="JAUZQE010000059">
    <property type="protein sequence ID" value="MDR4127164.1"/>
    <property type="molecule type" value="Genomic_DNA"/>
</dbReference>
<gene>
    <name evidence="5" type="primary">pabB</name>
    <name evidence="5" type="ORF">Q8947_14390</name>
</gene>
<dbReference type="Pfam" id="PF04715">
    <property type="entry name" value="Anth_synt_I_N"/>
    <property type="match status" value="1"/>
</dbReference>